<dbReference type="PANTHER" id="PTHR10578">
    <property type="entry name" value="S -2-HYDROXY-ACID OXIDASE-RELATED"/>
    <property type="match status" value="1"/>
</dbReference>
<evidence type="ECO:0000313" key="9">
    <source>
        <dbReference type="EMBL" id="MEN9061588.1"/>
    </source>
</evidence>
<dbReference type="CDD" id="cd02809">
    <property type="entry name" value="alpha_hydroxyacid_oxid_FMN"/>
    <property type="match status" value="1"/>
</dbReference>
<dbReference type="InterPro" id="IPR008259">
    <property type="entry name" value="FMN_hydac_DH_AS"/>
</dbReference>
<feature type="binding site" evidence="7">
    <location>
        <begin position="81"/>
        <end position="83"/>
    </location>
    <ligand>
        <name>FMN</name>
        <dbReference type="ChEBI" id="CHEBI:58210"/>
    </ligand>
</feature>
<dbReference type="GO" id="GO:0009060">
    <property type="term" value="P:aerobic respiration"/>
    <property type="evidence" value="ECO:0007669"/>
    <property type="project" value="TreeGrafter"/>
</dbReference>
<feature type="binding site" evidence="7">
    <location>
        <position position="134"/>
    </location>
    <ligand>
        <name>glyoxylate</name>
        <dbReference type="ChEBI" id="CHEBI:36655"/>
    </ligand>
</feature>
<evidence type="ECO:0000256" key="5">
    <source>
        <dbReference type="ARBA" id="ARBA00024042"/>
    </source>
</evidence>
<feature type="domain" description="FMN hydroxy acid dehydrogenase" evidence="8">
    <location>
        <begin position="2"/>
        <end position="379"/>
    </location>
</feature>
<evidence type="ECO:0000256" key="2">
    <source>
        <dbReference type="ARBA" id="ARBA00022630"/>
    </source>
</evidence>
<dbReference type="InterPro" id="IPR037396">
    <property type="entry name" value="FMN_HAD"/>
</dbReference>
<feature type="active site" description="Proton acceptor" evidence="6">
    <location>
        <position position="278"/>
    </location>
</feature>
<dbReference type="SUPFAM" id="SSF51395">
    <property type="entry name" value="FMN-linked oxidoreductases"/>
    <property type="match status" value="1"/>
</dbReference>
<dbReference type="EC" id="1.-.-.-" evidence="9"/>
<dbReference type="Pfam" id="PF01070">
    <property type="entry name" value="FMN_dh"/>
    <property type="match status" value="1"/>
</dbReference>
<keyword evidence="4 9" id="KW-0560">Oxidoreductase</keyword>
<keyword evidence="10" id="KW-1185">Reference proteome</keyword>
<keyword evidence="2 7" id="KW-0285">Flavoprotein</keyword>
<dbReference type="AlphaFoldDB" id="A0AAW9SL44"/>
<feature type="binding site" evidence="7">
    <location>
        <position position="160"/>
    </location>
    <ligand>
        <name>FMN</name>
        <dbReference type="ChEBI" id="CHEBI:58210"/>
    </ligand>
</feature>
<feature type="binding site" evidence="7">
    <location>
        <position position="132"/>
    </location>
    <ligand>
        <name>glyoxylate</name>
        <dbReference type="ChEBI" id="CHEBI:36655"/>
    </ligand>
</feature>
<evidence type="ECO:0000256" key="4">
    <source>
        <dbReference type="ARBA" id="ARBA00023002"/>
    </source>
</evidence>
<comment type="caution">
    <text evidence="9">The sequence shown here is derived from an EMBL/GenBank/DDBJ whole genome shotgun (WGS) entry which is preliminary data.</text>
</comment>
<protein>
    <submittedName>
        <fullName evidence="9">Alpha-hydroxy acid oxidase</fullName>
        <ecNumber evidence="9">1.-.-.-</ecNumber>
    </submittedName>
</protein>
<dbReference type="Gene3D" id="3.20.20.70">
    <property type="entry name" value="Aldolase class I"/>
    <property type="match status" value="1"/>
</dbReference>
<organism evidence="9 10">
    <name type="scientific">Ponticoccus litoralis</name>
    <dbReference type="NCBI Taxonomy" id="422297"/>
    <lineage>
        <taxon>Bacteria</taxon>
        <taxon>Pseudomonadati</taxon>
        <taxon>Pseudomonadota</taxon>
        <taxon>Alphaproteobacteria</taxon>
        <taxon>Rhodobacterales</taxon>
        <taxon>Roseobacteraceae</taxon>
        <taxon>Ponticoccus</taxon>
    </lineage>
</organism>
<dbReference type="GO" id="GO:0004459">
    <property type="term" value="F:L-lactate dehydrogenase (NAD+) activity"/>
    <property type="evidence" value="ECO:0007669"/>
    <property type="project" value="TreeGrafter"/>
</dbReference>
<evidence type="ECO:0000256" key="1">
    <source>
        <dbReference type="ARBA" id="ARBA00001917"/>
    </source>
</evidence>
<dbReference type="PROSITE" id="PS51349">
    <property type="entry name" value="FMN_HYDROXY_ACID_DH_2"/>
    <property type="match status" value="1"/>
</dbReference>
<dbReference type="FunFam" id="3.20.20.70:FF:000029">
    <property type="entry name" value="L-lactate dehydrogenase"/>
    <property type="match status" value="1"/>
</dbReference>
<dbReference type="InterPro" id="IPR000262">
    <property type="entry name" value="FMN-dep_DH"/>
</dbReference>
<dbReference type="InterPro" id="IPR012133">
    <property type="entry name" value="Alpha-hydoxy_acid_DH_FMN"/>
</dbReference>
<keyword evidence="3 7" id="KW-0288">FMN</keyword>
<dbReference type="InterPro" id="IPR013785">
    <property type="entry name" value="Aldolase_TIM"/>
</dbReference>
<feature type="binding site" evidence="7">
    <location>
        <position position="169"/>
    </location>
    <ligand>
        <name>glyoxylate</name>
        <dbReference type="ChEBI" id="CHEBI:36655"/>
    </ligand>
</feature>
<proteinExistence type="inferred from homology"/>
<dbReference type="GO" id="GO:0005886">
    <property type="term" value="C:plasma membrane"/>
    <property type="evidence" value="ECO:0007669"/>
    <property type="project" value="TreeGrafter"/>
</dbReference>
<feature type="binding site" evidence="7">
    <location>
        <begin position="332"/>
        <end position="333"/>
    </location>
    <ligand>
        <name>FMN</name>
        <dbReference type="ChEBI" id="CHEBI:58210"/>
    </ligand>
</feature>
<feature type="binding site" evidence="7">
    <location>
        <position position="110"/>
    </location>
    <ligand>
        <name>FMN</name>
        <dbReference type="ChEBI" id="CHEBI:58210"/>
    </ligand>
</feature>
<dbReference type="PANTHER" id="PTHR10578:SF107">
    <property type="entry name" value="2-HYDROXYACID OXIDASE 1"/>
    <property type="match status" value="1"/>
</dbReference>
<evidence type="ECO:0000256" key="3">
    <source>
        <dbReference type="ARBA" id="ARBA00022643"/>
    </source>
</evidence>
<feature type="binding site" evidence="7">
    <location>
        <position position="281"/>
    </location>
    <ligand>
        <name>glyoxylate</name>
        <dbReference type="ChEBI" id="CHEBI:36655"/>
    </ligand>
</feature>
<evidence type="ECO:0000256" key="6">
    <source>
        <dbReference type="PIRSR" id="PIRSR000138-1"/>
    </source>
</evidence>
<dbReference type="PROSITE" id="PS00557">
    <property type="entry name" value="FMN_HYDROXY_ACID_DH_1"/>
    <property type="match status" value="1"/>
</dbReference>
<feature type="binding site" evidence="7">
    <location>
        <begin position="309"/>
        <end position="313"/>
    </location>
    <ligand>
        <name>FMN</name>
        <dbReference type="ChEBI" id="CHEBI:58210"/>
    </ligand>
</feature>
<evidence type="ECO:0000313" key="10">
    <source>
        <dbReference type="Proteomes" id="UP001428774"/>
    </source>
</evidence>
<dbReference type="GO" id="GO:0010181">
    <property type="term" value="F:FMN binding"/>
    <property type="evidence" value="ECO:0007669"/>
    <property type="project" value="InterPro"/>
</dbReference>
<feature type="binding site" evidence="7">
    <location>
        <position position="254"/>
    </location>
    <ligand>
        <name>FMN</name>
        <dbReference type="ChEBI" id="CHEBI:58210"/>
    </ligand>
</feature>
<dbReference type="Proteomes" id="UP001428774">
    <property type="component" value="Unassembled WGS sequence"/>
</dbReference>
<accession>A0AAW9SL44</accession>
<dbReference type="RefSeq" id="WP_347166650.1">
    <property type="nucleotide sequence ID" value="NZ_JBDNCH010000002.1"/>
</dbReference>
<reference evidence="9 10" key="1">
    <citation type="submission" date="2024-05" db="EMBL/GenBank/DDBJ databases">
        <title>Genome sequence of Ponticoccus litoralis KCCM 90028.</title>
        <authorList>
            <person name="Kim J.M."/>
            <person name="Lee J.K."/>
            <person name="Choi B.J."/>
            <person name="Bayburt H."/>
            <person name="Baek J.H."/>
            <person name="Jeon C.O."/>
        </authorList>
    </citation>
    <scope>NUCLEOTIDE SEQUENCE [LARGE SCALE GENOMIC DNA]</scope>
    <source>
        <strain evidence="9 10">KCCM 90028</strain>
    </source>
</reference>
<evidence type="ECO:0000259" key="8">
    <source>
        <dbReference type="PROSITE" id="PS51349"/>
    </source>
</evidence>
<comment type="cofactor">
    <cofactor evidence="1">
        <name>FMN</name>
        <dbReference type="ChEBI" id="CHEBI:58210"/>
    </cofactor>
</comment>
<name>A0AAW9SL44_9RHOB</name>
<dbReference type="EMBL" id="JBDNCH010000002">
    <property type="protein sequence ID" value="MEN9061588.1"/>
    <property type="molecule type" value="Genomic_DNA"/>
</dbReference>
<dbReference type="PIRSF" id="PIRSF000138">
    <property type="entry name" value="Al-hdrx_acd_dh"/>
    <property type="match status" value="1"/>
</dbReference>
<feature type="binding site" evidence="7">
    <location>
        <position position="276"/>
    </location>
    <ligand>
        <name>FMN</name>
        <dbReference type="ChEBI" id="CHEBI:58210"/>
    </ligand>
</feature>
<feature type="binding site" evidence="7">
    <location>
        <position position="278"/>
    </location>
    <ligand>
        <name>glyoxylate</name>
        <dbReference type="ChEBI" id="CHEBI:36655"/>
    </ligand>
</feature>
<evidence type="ECO:0000256" key="7">
    <source>
        <dbReference type="PIRSR" id="PIRSR000138-2"/>
    </source>
</evidence>
<comment type="similarity">
    <text evidence="5">Belongs to the FMN-dependent alpha-hydroxy acid dehydrogenase family.</text>
</comment>
<sequence length="379" mass="40032">MTDLSRAAEIADLRRMARKRLPRAIFEFIDGGAGAGITRAANMADFERLSLMPRMGVDVSACDTGATILGRRTPLPLILAPTGLAGLFWPEGEKAAVRAAHAAGIPFCLSANSVASIEEVASAAPEAERWFQFYFLKDPGLTSRMLERARGNGYRVLCLTLDLAQQGKRHHDLRNSFTVPPRLSAATVLDALRRPHWLQGYLRHGVSFGNFESGSSDGGFASIATRVASLGDASANWETVARVAQEWGGPFVIKGLLHPDDARRAAELGAQAVIVSNHGGRQLDSVPSPIAALPAIAEAVGGRTQVILDGGVRRGTDIVKAGALGAEAVMVGRAFLWGLAAAGQPGVSKAITLLAEELDNALALMGQPAYRAIDRSALA</sequence>
<gene>
    <name evidence="9" type="ORF">ABFB10_11645</name>
</gene>